<dbReference type="AlphaFoldDB" id="A0A2K2UBU0"/>
<protein>
    <submittedName>
        <fullName evidence="1">Uncharacterized protein</fullName>
    </submittedName>
</protein>
<gene>
    <name evidence="1" type="ORF">C2L71_06365</name>
</gene>
<sequence>MAEKIKYPVIRCTPKTGGEPILCEGRKIACVQDYWRWAHSELNSNAERGKFAEYLVSLALDCAGGTSEEWGAYDILWEAERVKVEVKTSAYIQVWGQKALSIPSFSTRPSRAWNPEDNTYEEAVRRQADVYVFAFENCTIQDMMNPNPLDLSQWEFYVLPTSKLNERGTQGSISLPQLAALGARRVIELEDLADAVREAATENAKNAQPSEGSL</sequence>
<proteinExistence type="predicted"/>
<evidence type="ECO:0000313" key="1">
    <source>
        <dbReference type="EMBL" id="PNV67668.1"/>
    </source>
</evidence>
<dbReference type="EMBL" id="PPEK01000006">
    <property type="protein sequence ID" value="PNV67668.1"/>
    <property type="molecule type" value="Genomic_DNA"/>
</dbReference>
<organism evidence="1 2">
    <name type="scientific">Enteroscipio rubneri</name>
    <dbReference type="NCBI Taxonomy" id="2070686"/>
    <lineage>
        <taxon>Bacteria</taxon>
        <taxon>Bacillati</taxon>
        <taxon>Actinomycetota</taxon>
        <taxon>Coriobacteriia</taxon>
        <taxon>Eggerthellales</taxon>
        <taxon>Eggerthellaceae</taxon>
        <taxon>Enteroscipio</taxon>
    </lineage>
</organism>
<dbReference type="Proteomes" id="UP000236197">
    <property type="component" value="Unassembled WGS sequence"/>
</dbReference>
<dbReference type="RefSeq" id="WP_103264953.1">
    <property type="nucleotide sequence ID" value="NZ_CABMLE010000006.1"/>
</dbReference>
<keyword evidence="2" id="KW-1185">Reference proteome</keyword>
<dbReference type="OrthoDB" id="9803979at2"/>
<accession>A0A2K2UBU0</accession>
<evidence type="ECO:0000313" key="2">
    <source>
        <dbReference type="Proteomes" id="UP000236197"/>
    </source>
</evidence>
<reference evidence="2" key="1">
    <citation type="submission" date="2018-01" db="EMBL/GenBank/DDBJ databases">
        <title>Rubneribacter badeniensis gen. nov., sp. nov., and Colonibacter rubneri, gen. nov., sp. nov., WGS of new members of the Eggerthellaceae.</title>
        <authorList>
            <person name="Danylec N."/>
            <person name="Stoll D.A."/>
            <person name="Doetsch A."/>
            <person name="Kulling S.E."/>
            <person name="Huch M."/>
        </authorList>
    </citation>
    <scope>NUCLEOTIDE SEQUENCE [LARGE SCALE GENOMIC DNA]</scope>
    <source>
        <strain evidence="2">ResAG-96</strain>
    </source>
</reference>
<name>A0A2K2UBU0_9ACTN</name>
<comment type="caution">
    <text evidence="1">The sequence shown here is derived from an EMBL/GenBank/DDBJ whole genome shotgun (WGS) entry which is preliminary data.</text>
</comment>